<accession>A0AAV0N0W0</accession>
<evidence type="ECO:0000313" key="8">
    <source>
        <dbReference type="Proteomes" id="UP001154282"/>
    </source>
</evidence>
<evidence type="ECO:0000256" key="4">
    <source>
        <dbReference type="ARBA" id="ARBA00038355"/>
    </source>
</evidence>
<dbReference type="PROSITE" id="PS50969">
    <property type="entry name" value="FCP1"/>
    <property type="match status" value="1"/>
</dbReference>
<feature type="region of interest" description="Disordered" evidence="5">
    <location>
        <begin position="60"/>
        <end position="86"/>
    </location>
</feature>
<evidence type="ECO:0000313" key="7">
    <source>
        <dbReference type="EMBL" id="CAI0452175.1"/>
    </source>
</evidence>
<comment type="similarity">
    <text evidence="4">Belongs to the CTDSPL2 family.</text>
</comment>
<comment type="function">
    <text evidence="3">Probable phosphatase.</text>
</comment>
<dbReference type="EMBL" id="CAMGYJ010000007">
    <property type="protein sequence ID" value="CAI0452175.1"/>
    <property type="molecule type" value="Genomic_DNA"/>
</dbReference>
<dbReference type="CDD" id="cd07521">
    <property type="entry name" value="HAD_FCP1-like"/>
    <property type="match status" value="1"/>
</dbReference>
<dbReference type="FunFam" id="3.40.50.1000:FF:000015">
    <property type="entry name" value="CTD small phosphatase-like protein 2"/>
    <property type="match status" value="1"/>
</dbReference>
<dbReference type="InterPro" id="IPR004274">
    <property type="entry name" value="FCP1_dom"/>
</dbReference>
<sequence length="450" mass="50234">MPSLKMKTKLSGGSLGERSLGVCQTSSVICKKSCANVHTVYPLSEADLCIQKCPDDCVSSSEDMHSPETDGVEVPDQQKLSHHGNSHFQTYDSSIDSGTIVKMDSTHSFTADLETIFSPALEPICIYNMPNIDENPGGKSNLIFSGLGIDGRDSHIRLSDYQSCNISDFSISEMIISSLPYDGNAIDSHLYESEAFPDYRCAEPSEEAIEGGPDDADLYTAISQIRTYNQECDPIANSDQADDFDPQFFIRTLPELSEVVSNFQTSMFPKDTQRRKSITLVLDLDETLVHSTLEHCVDADFTFTVFFNMKEHTVFVKKRPHLHTFLETVAEMFEIVVFTASQSIYAEQLLDILDAEKKLISRRIYRESCIFSDGTYTKDLTVLGVDLAKIAIIDNSPQVFRLQVNNGIPIKSWFSDSSDRALLSLLPFLETLADADDVRPIIARRFGNKE</sequence>
<dbReference type="InterPro" id="IPR050365">
    <property type="entry name" value="TIM50"/>
</dbReference>
<dbReference type="InterPro" id="IPR036412">
    <property type="entry name" value="HAD-like_sf"/>
</dbReference>
<dbReference type="InterPro" id="IPR011948">
    <property type="entry name" value="Dullard_phosphatase"/>
</dbReference>
<organism evidence="7 8">
    <name type="scientific">Linum tenue</name>
    <dbReference type="NCBI Taxonomy" id="586396"/>
    <lineage>
        <taxon>Eukaryota</taxon>
        <taxon>Viridiplantae</taxon>
        <taxon>Streptophyta</taxon>
        <taxon>Embryophyta</taxon>
        <taxon>Tracheophyta</taxon>
        <taxon>Spermatophyta</taxon>
        <taxon>Magnoliopsida</taxon>
        <taxon>eudicotyledons</taxon>
        <taxon>Gunneridae</taxon>
        <taxon>Pentapetalae</taxon>
        <taxon>rosids</taxon>
        <taxon>fabids</taxon>
        <taxon>Malpighiales</taxon>
        <taxon>Linaceae</taxon>
        <taxon>Linum</taxon>
    </lineage>
</organism>
<dbReference type="PANTHER" id="PTHR12210">
    <property type="entry name" value="DULLARD PROTEIN PHOSPHATASE"/>
    <property type="match status" value="1"/>
</dbReference>
<keyword evidence="2" id="KW-0904">Protein phosphatase</keyword>
<evidence type="ECO:0000256" key="2">
    <source>
        <dbReference type="ARBA" id="ARBA00022912"/>
    </source>
</evidence>
<feature type="domain" description="FCP1 homology" evidence="6">
    <location>
        <begin position="273"/>
        <end position="432"/>
    </location>
</feature>
<dbReference type="Proteomes" id="UP001154282">
    <property type="component" value="Unassembled WGS sequence"/>
</dbReference>
<dbReference type="Gene3D" id="3.40.50.1000">
    <property type="entry name" value="HAD superfamily/HAD-like"/>
    <property type="match status" value="1"/>
</dbReference>
<keyword evidence="8" id="KW-1185">Reference proteome</keyword>
<name>A0AAV0N0W0_9ROSI</name>
<evidence type="ECO:0000256" key="1">
    <source>
        <dbReference type="ARBA" id="ARBA00022801"/>
    </source>
</evidence>
<evidence type="ECO:0000256" key="5">
    <source>
        <dbReference type="SAM" id="MobiDB-lite"/>
    </source>
</evidence>
<dbReference type="SMART" id="SM00577">
    <property type="entry name" value="CPDc"/>
    <property type="match status" value="1"/>
</dbReference>
<dbReference type="GO" id="GO:0004721">
    <property type="term" value="F:phosphoprotein phosphatase activity"/>
    <property type="evidence" value="ECO:0007669"/>
    <property type="project" value="UniProtKB-KW"/>
</dbReference>
<dbReference type="SUPFAM" id="SSF56784">
    <property type="entry name" value="HAD-like"/>
    <property type="match status" value="1"/>
</dbReference>
<dbReference type="GO" id="GO:0005634">
    <property type="term" value="C:nucleus"/>
    <property type="evidence" value="ECO:0007669"/>
    <property type="project" value="UniProtKB-ARBA"/>
</dbReference>
<dbReference type="InterPro" id="IPR023214">
    <property type="entry name" value="HAD_sf"/>
</dbReference>
<proteinExistence type="inferred from homology"/>
<dbReference type="NCBIfam" id="TIGR02251">
    <property type="entry name" value="HIF-SF_euk"/>
    <property type="match status" value="1"/>
</dbReference>
<dbReference type="AlphaFoldDB" id="A0AAV0N0W0"/>
<comment type="caution">
    <text evidence="7">The sequence shown here is derived from an EMBL/GenBank/DDBJ whole genome shotgun (WGS) entry which is preliminary data.</text>
</comment>
<keyword evidence="1" id="KW-0378">Hydrolase</keyword>
<evidence type="ECO:0000259" key="6">
    <source>
        <dbReference type="PROSITE" id="PS50969"/>
    </source>
</evidence>
<evidence type="ECO:0000256" key="3">
    <source>
        <dbReference type="ARBA" id="ARBA00037324"/>
    </source>
</evidence>
<dbReference type="Pfam" id="PF03031">
    <property type="entry name" value="NIF"/>
    <property type="match status" value="1"/>
</dbReference>
<protein>
    <recommendedName>
        <fullName evidence="6">FCP1 homology domain-containing protein</fullName>
    </recommendedName>
</protein>
<reference evidence="7" key="1">
    <citation type="submission" date="2022-08" db="EMBL/GenBank/DDBJ databases">
        <authorList>
            <person name="Gutierrez-Valencia J."/>
        </authorList>
    </citation>
    <scope>NUCLEOTIDE SEQUENCE</scope>
</reference>
<gene>
    <name evidence="7" type="ORF">LITE_LOCUS31127</name>
</gene>